<feature type="non-terminal residue" evidence="1">
    <location>
        <position position="1"/>
    </location>
</feature>
<organism evidence="1 2">
    <name type="scientific">Vararia minispora EC-137</name>
    <dbReference type="NCBI Taxonomy" id="1314806"/>
    <lineage>
        <taxon>Eukaryota</taxon>
        <taxon>Fungi</taxon>
        <taxon>Dikarya</taxon>
        <taxon>Basidiomycota</taxon>
        <taxon>Agaricomycotina</taxon>
        <taxon>Agaricomycetes</taxon>
        <taxon>Russulales</taxon>
        <taxon>Lachnocladiaceae</taxon>
        <taxon>Vararia</taxon>
    </lineage>
</organism>
<evidence type="ECO:0000313" key="2">
    <source>
        <dbReference type="Proteomes" id="UP000814128"/>
    </source>
</evidence>
<sequence length="828" mass="91509">LTPDDHPSKPELLNNLGSALLTRFSRLGVIDDLQSAIVVHRQAVDLAPDNHPHKSTYLNSLAKALRSRFNRFGILDDLESALIVCRQAVSLTPDGHPNKPTHLNNLGSTLETRFNRLDSLDDLEAAIVVHRQATRFDRLGGLDDLESAIVVKRWVVDFTPNGHPNKPMWLNSLGRALKNRFNRLHKLDDLESAITFCRQAVDLTPDGHPDKPMWLSGLGSALGIRFIQTRNPEDPKLSYSAFVSAADQETGPPSVRFDAVKGCIYTRSFQIALGHATYRDLMNDFDRAFNLIPQVAWLGTNIAQRYTILSSIGEVISYAVSIAIQTGALSRAVEWFDEGRSVVWGQLLQLRSPVDNLRSDYPDLADKLQSLSRGLEVSGNDISIADLNELLHSGPDVTVPDQASVRTKLAQDYQTLLHEIREKDGFKNFLLPRTLAELVPPHRKDGPVIIINVHHLRCDALIVYGSAEPIIHVPLPKLTSKIAEDIRLCITKSLKEAHNAVRGTMEDRVTDSGPPDYCRGALRYELSRNVDSVFADASEVLWLCVVQPILERIENKLADSTIANIPHITWCPTGPLAFLPIHAAGIYGCRGMPDHGMKLSDIIVSSYTPTLSALLRPPHMFADGWPSMKALIVSQPTTPGMAKLPGVLSEAIRIQEHLSSQIKHLYDTDATVDAVLGAMKEDDCQVFHLACHGFWGVKDPAKSAFALYDGHLTLSRLMSISVRNAELAFLSACQTPTSYEELPEEAVHLAVGMLAIGFKSVIGTMWPIGDQEAPIIADEVYRQLKENCVSGDGRLKVAYALHEAAKVLREKVGESNITRWAPYVHFGI</sequence>
<evidence type="ECO:0000313" key="1">
    <source>
        <dbReference type="EMBL" id="KAI0027902.1"/>
    </source>
</evidence>
<proteinExistence type="predicted"/>
<accession>A0ACB8Q890</accession>
<protein>
    <submittedName>
        <fullName evidence="1">CHAT domain-containing protein</fullName>
    </submittedName>
</protein>
<dbReference type="Proteomes" id="UP000814128">
    <property type="component" value="Unassembled WGS sequence"/>
</dbReference>
<dbReference type="EMBL" id="MU273822">
    <property type="protein sequence ID" value="KAI0027902.1"/>
    <property type="molecule type" value="Genomic_DNA"/>
</dbReference>
<comment type="caution">
    <text evidence="1">The sequence shown here is derived from an EMBL/GenBank/DDBJ whole genome shotgun (WGS) entry which is preliminary data.</text>
</comment>
<keyword evidence="2" id="KW-1185">Reference proteome</keyword>
<name>A0ACB8Q890_9AGAM</name>
<gene>
    <name evidence="1" type="ORF">K488DRAFT_60158</name>
</gene>
<reference evidence="1" key="1">
    <citation type="submission" date="2021-02" db="EMBL/GenBank/DDBJ databases">
        <authorList>
            <consortium name="DOE Joint Genome Institute"/>
            <person name="Ahrendt S."/>
            <person name="Looney B.P."/>
            <person name="Miyauchi S."/>
            <person name="Morin E."/>
            <person name="Drula E."/>
            <person name="Courty P.E."/>
            <person name="Chicoki N."/>
            <person name="Fauchery L."/>
            <person name="Kohler A."/>
            <person name="Kuo A."/>
            <person name="Labutti K."/>
            <person name="Pangilinan J."/>
            <person name="Lipzen A."/>
            <person name="Riley R."/>
            <person name="Andreopoulos W."/>
            <person name="He G."/>
            <person name="Johnson J."/>
            <person name="Barry K.W."/>
            <person name="Grigoriev I.V."/>
            <person name="Nagy L."/>
            <person name="Hibbett D."/>
            <person name="Henrissat B."/>
            <person name="Matheny P.B."/>
            <person name="Labbe J."/>
            <person name="Martin F."/>
        </authorList>
    </citation>
    <scope>NUCLEOTIDE SEQUENCE</scope>
    <source>
        <strain evidence="1">EC-137</strain>
    </source>
</reference>
<reference evidence="1" key="2">
    <citation type="journal article" date="2022" name="New Phytol.">
        <title>Evolutionary transition to the ectomycorrhizal habit in the genomes of a hyperdiverse lineage of mushroom-forming fungi.</title>
        <authorList>
            <person name="Looney B."/>
            <person name="Miyauchi S."/>
            <person name="Morin E."/>
            <person name="Drula E."/>
            <person name="Courty P.E."/>
            <person name="Kohler A."/>
            <person name="Kuo A."/>
            <person name="LaButti K."/>
            <person name="Pangilinan J."/>
            <person name="Lipzen A."/>
            <person name="Riley R."/>
            <person name="Andreopoulos W."/>
            <person name="He G."/>
            <person name="Johnson J."/>
            <person name="Nolan M."/>
            <person name="Tritt A."/>
            <person name="Barry K.W."/>
            <person name="Grigoriev I.V."/>
            <person name="Nagy L.G."/>
            <person name="Hibbett D."/>
            <person name="Henrissat B."/>
            <person name="Matheny P.B."/>
            <person name="Labbe J."/>
            <person name="Martin F.M."/>
        </authorList>
    </citation>
    <scope>NUCLEOTIDE SEQUENCE</scope>
    <source>
        <strain evidence="1">EC-137</strain>
    </source>
</reference>